<reference evidence="3" key="1">
    <citation type="journal article" date="2021" name="Microbiol. Resour. Announc.">
        <title>LGAAP: Leishmaniinae Genome Assembly and Annotation Pipeline.</title>
        <authorList>
            <person name="Almutairi H."/>
            <person name="Urbaniak M.D."/>
            <person name="Bates M.D."/>
            <person name="Jariyapan N."/>
            <person name="Kwakye-Nuako G."/>
            <person name="Thomaz-Soccol V."/>
            <person name="Al-Salem W.S."/>
            <person name="Dillon R.J."/>
            <person name="Bates P.A."/>
            <person name="Gatherer D."/>
        </authorList>
    </citation>
    <scope>NUCLEOTIDE SEQUENCE [LARGE SCALE GENOMIC DNA]</scope>
</reference>
<dbReference type="OrthoDB" id="268055at2759"/>
<protein>
    <submittedName>
        <fullName evidence="2">Uncharacterized protein</fullName>
    </submittedName>
</protein>
<dbReference type="KEGG" id="lmat:92516839"/>
<evidence type="ECO:0000313" key="3">
    <source>
        <dbReference type="Proteomes" id="UP000673552"/>
    </source>
</evidence>
<dbReference type="GeneID" id="92516839"/>
<dbReference type="Proteomes" id="UP000673552">
    <property type="component" value="Unassembled WGS sequence"/>
</dbReference>
<accession>A0A836GJ04</accession>
<feature type="region of interest" description="Disordered" evidence="1">
    <location>
        <begin position="117"/>
        <end position="168"/>
    </location>
</feature>
<comment type="caution">
    <text evidence="2">The sequence shown here is derived from an EMBL/GenBank/DDBJ whole genome shotgun (WGS) entry which is preliminary data.</text>
</comment>
<proteinExistence type="predicted"/>
<feature type="compositionally biased region" description="Basic and acidic residues" evidence="1">
    <location>
        <begin position="261"/>
        <end position="278"/>
    </location>
</feature>
<dbReference type="AlphaFoldDB" id="A0A836GJ04"/>
<evidence type="ECO:0000256" key="1">
    <source>
        <dbReference type="SAM" id="MobiDB-lite"/>
    </source>
</evidence>
<gene>
    <name evidence="2" type="ORF">LSCM1_06928</name>
</gene>
<feature type="region of interest" description="Disordered" evidence="1">
    <location>
        <begin position="175"/>
        <end position="194"/>
    </location>
</feature>
<keyword evidence="3" id="KW-1185">Reference proteome</keyword>
<evidence type="ECO:0000313" key="2">
    <source>
        <dbReference type="EMBL" id="KAG5482892.1"/>
    </source>
</evidence>
<feature type="compositionally biased region" description="Low complexity" evidence="1">
    <location>
        <begin position="280"/>
        <end position="293"/>
    </location>
</feature>
<feature type="compositionally biased region" description="Basic and acidic residues" evidence="1">
    <location>
        <begin position="117"/>
        <end position="126"/>
    </location>
</feature>
<dbReference type="RefSeq" id="XP_067179998.1">
    <property type="nucleotide sequence ID" value="XM_067324327.1"/>
</dbReference>
<name>A0A836GJ04_9TRYP</name>
<reference evidence="3" key="2">
    <citation type="journal article" date="2021" name="Sci. Data">
        <title>Chromosome-scale genome sequencing, assembly and annotation of six genomes from subfamily Leishmaniinae.</title>
        <authorList>
            <person name="Almutairi H."/>
            <person name="Urbaniak M.D."/>
            <person name="Bates M.D."/>
            <person name="Jariyapan N."/>
            <person name="Kwakye-Nuako G."/>
            <person name="Thomaz Soccol V."/>
            <person name="Al-Salem W.S."/>
            <person name="Dillon R.J."/>
            <person name="Bates P.A."/>
            <person name="Gatherer D."/>
        </authorList>
    </citation>
    <scope>NUCLEOTIDE SEQUENCE [LARGE SCALE GENOMIC DNA]</scope>
</reference>
<feature type="compositionally biased region" description="Low complexity" evidence="1">
    <location>
        <begin position="127"/>
        <end position="144"/>
    </location>
</feature>
<dbReference type="EMBL" id="JAFEUZ010000015">
    <property type="protein sequence ID" value="KAG5482892.1"/>
    <property type="molecule type" value="Genomic_DNA"/>
</dbReference>
<feature type="region of interest" description="Disordered" evidence="1">
    <location>
        <begin position="258"/>
        <end position="304"/>
    </location>
</feature>
<organism evidence="2 3">
    <name type="scientific">Leishmania martiniquensis</name>
    <dbReference type="NCBI Taxonomy" id="1580590"/>
    <lineage>
        <taxon>Eukaryota</taxon>
        <taxon>Discoba</taxon>
        <taxon>Euglenozoa</taxon>
        <taxon>Kinetoplastea</taxon>
        <taxon>Metakinetoplastina</taxon>
        <taxon>Trypanosomatida</taxon>
        <taxon>Trypanosomatidae</taxon>
        <taxon>Leishmaniinae</taxon>
        <taxon>Leishmania</taxon>
    </lineage>
</organism>
<sequence length="334" mass="34651">MASPASSSPLSSEKAAIAQEESLEEAYVRLHTQLLLHLQRRNTGAALRTAEVIREVLLRSSSSSSTAHGSVGAGGCAGVAATPSGADLFHGSPAEQLLQMRGRLQTLALAESASLCGDHDLDKTDKSQSTPSGTGSGSSTIEASSDGDDGSLESDERGLDGNYEVDDDGVDKEEVAKAGGNSSSHARGHSQQQQQSAAYLLVEALNAWPKAPIKAGRASLSGASSAVSDAAAATPSSVMAPAKKRVSRFGAFQRCLQPPGRELRGRSKVDTDAEEMGKDSMAPSGNPSAPSPGEKAASVVDGESLDSDAEATWMRIRAQVAKEMNRLSIVRKHR</sequence>
<feature type="compositionally biased region" description="Low complexity" evidence="1">
    <location>
        <begin position="182"/>
        <end position="194"/>
    </location>
</feature>